<keyword evidence="2" id="KW-0378">Hydrolase</keyword>
<comment type="caution">
    <text evidence="5">The sequence shown here is derived from an EMBL/GenBank/DDBJ whole genome shotgun (WGS) entry which is preliminary data.</text>
</comment>
<keyword evidence="6" id="KW-1185">Reference proteome</keyword>
<dbReference type="Gene3D" id="3.20.20.80">
    <property type="entry name" value="Glycosidases"/>
    <property type="match status" value="1"/>
</dbReference>
<dbReference type="EMBL" id="CAKASE010000062">
    <property type="protein sequence ID" value="CAG9569154.1"/>
    <property type="molecule type" value="Genomic_DNA"/>
</dbReference>
<evidence type="ECO:0000313" key="5">
    <source>
        <dbReference type="EMBL" id="CAG9569154.1"/>
    </source>
</evidence>
<dbReference type="GO" id="GO:0008422">
    <property type="term" value="F:beta-glucosidase activity"/>
    <property type="evidence" value="ECO:0007669"/>
    <property type="project" value="TreeGrafter"/>
</dbReference>
<keyword evidence="3" id="KW-0326">Glycosidase</keyword>
<accession>A0A8J2QR97</accession>
<dbReference type="PANTHER" id="PTHR10353">
    <property type="entry name" value="GLYCOSYL HYDROLASE"/>
    <property type="match status" value="1"/>
</dbReference>
<dbReference type="OrthoDB" id="65569at2759"/>
<reference evidence="5" key="1">
    <citation type="submission" date="2021-09" db="EMBL/GenBank/DDBJ databases">
        <authorList>
            <person name="Martin H S."/>
        </authorList>
    </citation>
    <scope>NUCLEOTIDE SEQUENCE</scope>
</reference>
<evidence type="ECO:0000256" key="1">
    <source>
        <dbReference type="ARBA" id="ARBA00010838"/>
    </source>
</evidence>
<evidence type="ECO:0000256" key="3">
    <source>
        <dbReference type="ARBA" id="ARBA00023295"/>
    </source>
</evidence>
<protein>
    <submittedName>
        <fullName evidence="5">(African queen) hypothetical protein</fullName>
    </submittedName>
</protein>
<proteinExistence type="inferred from homology"/>
<name>A0A8J2QR97_9NEOP</name>
<organism evidence="5 6">
    <name type="scientific">Danaus chrysippus</name>
    <name type="common">African queen</name>
    <dbReference type="NCBI Taxonomy" id="151541"/>
    <lineage>
        <taxon>Eukaryota</taxon>
        <taxon>Metazoa</taxon>
        <taxon>Ecdysozoa</taxon>
        <taxon>Arthropoda</taxon>
        <taxon>Hexapoda</taxon>
        <taxon>Insecta</taxon>
        <taxon>Pterygota</taxon>
        <taxon>Neoptera</taxon>
        <taxon>Endopterygota</taxon>
        <taxon>Lepidoptera</taxon>
        <taxon>Glossata</taxon>
        <taxon>Ditrysia</taxon>
        <taxon>Papilionoidea</taxon>
        <taxon>Nymphalidae</taxon>
        <taxon>Danainae</taxon>
        <taxon>Danaini</taxon>
        <taxon>Danaina</taxon>
        <taxon>Danaus</taxon>
        <taxon>Anosia</taxon>
    </lineage>
</organism>
<evidence type="ECO:0000256" key="2">
    <source>
        <dbReference type="ARBA" id="ARBA00022801"/>
    </source>
</evidence>
<comment type="similarity">
    <text evidence="1 4">Belongs to the glycosyl hydrolase 1 family.</text>
</comment>
<dbReference type="Proteomes" id="UP000789524">
    <property type="component" value="Unassembled WGS sequence"/>
</dbReference>
<dbReference type="PRINTS" id="PR00131">
    <property type="entry name" value="GLHYDRLASE1"/>
</dbReference>
<dbReference type="PANTHER" id="PTHR10353:SF36">
    <property type="entry name" value="LP05116P"/>
    <property type="match status" value="1"/>
</dbReference>
<evidence type="ECO:0000256" key="4">
    <source>
        <dbReference type="RuleBase" id="RU003690"/>
    </source>
</evidence>
<dbReference type="Pfam" id="PF00232">
    <property type="entry name" value="Glyco_hydro_1"/>
    <property type="match status" value="1"/>
</dbReference>
<evidence type="ECO:0000313" key="6">
    <source>
        <dbReference type="Proteomes" id="UP000789524"/>
    </source>
</evidence>
<dbReference type="SUPFAM" id="SSF51445">
    <property type="entry name" value="(Trans)glycosidases"/>
    <property type="match status" value="1"/>
</dbReference>
<gene>
    <name evidence="5" type="ORF">DCHRY22_LOCUS8706</name>
</gene>
<dbReference type="GO" id="GO:0005975">
    <property type="term" value="P:carbohydrate metabolic process"/>
    <property type="evidence" value="ECO:0007669"/>
    <property type="project" value="InterPro"/>
</dbReference>
<dbReference type="InterPro" id="IPR017853">
    <property type="entry name" value="GH"/>
</dbReference>
<dbReference type="AlphaFoldDB" id="A0A8J2QR97"/>
<sequence length="371" mass="42527">MVTLYHWDLPQKLQDLGGFVNPMFPEWFEDYARVVFEKFGDRVKHWITFNEPREICYQGYGSTTKAPILNATDVGTYYCAKNLVMGHAKAYYAYVNDFKPSQEGVCGITISVNWFGPLTDSEEDQLAAEMKRQADWGLYAEPIFSEKGGFPKELAEVVAKKSAEQGYPRSRMPEFSDEEKNFVKGTADFFGVNHYTSGLVSASEYKASHPVPSMYDDIDVGSYTPPEWPTSASSWLYLAPNSIYNALTHLHKKYNGPVFYITENGWSSSPEADILDDDRIRYYRAALNSVLDTLEAGVDLRGYMAWSLMDNFEWMEGYTERFGLYRVNFSDPGRERTPRKSAFVYKQIIKSRVIDEEYEPDTLDMTIDEGK</sequence>
<dbReference type="InterPro" id="IPR001360">
    <property type="entry name" value="Glyco_hydro_1"/>
</dbReference>